<comment type="caution">
    <text evidence="6">The sequence shown here is derived from an EMBL/GenBank/DDBJ whole genome shotgun (WGS) entry which is preliminary data.</text>
</comment>
<comment type="catalytic activity">
    <reaction evidence="5">
        <text>[pyruvate, water dikinase]-phosphate + phosphate + H(+) = [pyruvate, water dikinase] + diphosphate</text>
        <dbReference type="Rhea" id="RHEA:48580"/>
        <dbReference type="Rhea" id="RHEA-COMP:11425"/>
        <dbReference type="Rhea" id="RHEA-COMP:11426"/>
        <dbReference type="ChEBI" id="CHEBI:15378"/>
        <dbReference type="ChEBI" id="CHEBI:33019"/>
        <dbReference type="ChEBI" id="CHEBI:43176"/>
        <dbReference type="ChEBI" id="CHEBI:43474"/>
        <dbReference type="ChEBI" id="CHEBI:68546"/>
        <dbReference type="EC" id="2.7.4.28"/>
    </reaction>
</comment>
<evidence type="ECO:0000313" key="7">
    <source>
        <dbReference type="Proteomes" id="UP000027170"/>
    </source>
</evidence>
<keyword evidence="4 5" id="KW-0418">Kinase</keyword>
<evidence type="ECO:0000256" key="3">
    <source>
        <dbReference type="ARBA" id="ARBA00022741"/>
    </source>
</evidence>
<evidence type="ECO:0000256" key="1">
    <source>
        <dbReference type="ARBA" id="ARBA00022527"/>
    </source>
</evidence>
<evidence type="ECO:0000313" key="6">
    <source>
        <dbReference type="EMBL" id="KDN15174.1"/>
    </source>
</evidence>
<name>A0A837AGV5_9NEIS</name>
<proteinExistence type="inferred from homology"/>
<evidence type="ECO:0000256" key="5">
    <source>
        <dbReference type="HAMAP-Rule" id="MF_01062"/>
    </source>
</evidence>
<keyword evidence="2 5" id="KW-0808">Transferase</keyword>
<reference evidence="6 7" key="1">
    <citation type="submission" date="2014-03" db="EMBL/GenBank/DDBJ databases">
        <title>The genomes of two eusocial bee gut symbionts.</title>
        <authorList>
            <person name="Kwong W.K."/>
            <person name="Engel P."/>
            <person name="Koch H."/>
            <person name="Moran N.A."/>
        </authorList>
    </citation>
    <scope>NUCLEOTIDE SEQUENCE [LARGE SCALE GENOMIC DNA]</scope>
    <source>
        <strain evidence="7">wkB29</strain>
    </source>
</reference>
<comment type="similarity">
    <text evidence="5">Belongs to the pyruvate, phosphate/water dikinase regulatory protein family. PSRP subfamily.</text>
</comment>
<dbReference type="InterPro" id="IPR005177">
    <property type="entry name" value="Kinase-pyrophosphorylase"/>
</dbReference>
<feature type="binding site" evidence="5">
    <location>
        <begin position="165"/>
        <end position="172"/>
    </location>
    <ligand>
        <name>ADP</name>
        <dbReference type="ChEBI" id="CHEBI:456216"/>
    </ligand>
</feature>
<evidence type="ECO:0000256" key="2">
    <source>
        <dbReference type="ARBA" id="ARBA00022679"/>
    </source>
</evidence>
<dbReference type="AlphaFoldDB" id="A0A837AGV5"/>
<dbReference type="NCBIfam" id="NF003742">
    <property type="entry name" value="PRK05339.1"/>
    <property type="match status" value="1"/>
</dbReference>
<evidence type="ECO:0000256" key="4">
    <source>
        <dbReference type="ARBA" id="ARBA00022777"/>
    </source>
</evidence>
<keyword evidence="7" id="KW-1185">Reference proteome</keyword>
<gene>
    <name evidence="6" type="ORF">SALWKB29_0800</name>
</gene>
<dbReference type="InterPro" id="IPR026530">
    <property type="entry name" value="PSRP"/>
</dbReference>
<dbReference type="PANTHER" id="PTHR31756:SF3">
    <property type="entry name" value="PYRUVATE, PHOSPHATE DIKINASE REGULATORY PROTEIN 1, CHLOROPLASTIC"/>
    <property type="match status" value="1"/>
</dbReference>
<protein>
    <recommendedName>
        <fullName evidence="5">Putative phosphoenolpyruvate synthase regulatory protein</fullName>
        <shortName evidence="5">PEP synthase regulatory protein</shortName>
        <shortName evidence="5">PSRP</shortName>
        <ecNumber evidence="5">2.7.11.33</ecNumber>
        <ecNumber evidence="5">2.7.4.28</ecNumber>
    </recommendedName>
    <alternativeName>
        <fullName evidence="5">Pyruvate, water dikinase regulatory protein</fullName>
    </alternativeName>
</protein>
<dbReference type="HAMAP" id="MF_01062">
    <property type="entry name" value="PSRP"/>
    <property type="match status" value="1"/>
</dbReference>
<dbReference type="Proteomes" id="UP000027170">
    <property type="component" value="Unassembled WGS sequence"/>
</dbReference>
<dbReference type="EC" id="2.7.4.28" evidence="5"/>
<comment type="catalytic activity">
    <reaction evidence="5">
        <text>[pyruvate, water dikinase] + ADP = [pyruvate, water dikinase]-phosphate + AMP + H(+)</text>
        <dbReference type="Rhea" id="RHEA:46020"/>
        <dbReference type="Rhea" id="RHEA-COMP:11425"/>
        <dbReference type="Rhea" id="RHEA-COMP:11426"/>
        <dbReference type="ChEBI" id="CHEBI:15378"/>
        <dbReference type="ChEBI" id="CHEBI:43176"/>
        <dbReference type="ChEBI" id="CHEBI:68546"/>
        <dbReference type="ChEBI" id="CHEBI:456215"/>
        <dbReference type="ChEBI" id="CHEBI:456216"/>
        <dbReference type="EC" id="2.7.11.33"/>
    </reaction>
</comment>
<dbReference type="GO" id="GO:0005524">
    <property type="term" value="F:ATP binding"/>
    <property type="evidence" value="ECO:0007669"/>
    <property type="project" value="InterPro"/>
</dbReference>
<accession>A0A837AGV5</accession>
<dbReference type="Pfam" id="PF03618">
    <property type="entry name" value="Kinase-PPPase"/>
    <property type="match status" value="1"/>
</dbReference>
<dbReference type="GO" id="GO:0016776">
    <property type="term" value="F:phosphotransferase activity, phosphate group as acceptor"/>
    <property type="evidence" value="ECO:0007669"/>
    <property type="project" value="UniProtKB-UniRule"/>
</dbReference>
<dbReference type="GO" id="GO:0004674">
    <property type="term" value="F:protein serine/threonine kinase activity"/>
    <property type="evidence" value="ECO:0007669"/>
    <property type="project" value="UniProtKB-UniRule"/>
</dbReference>
<organism evidence="6 7">
    <name type="scientific">Snodgrassella communis</name>
    <dbReference type="NCBI Taxonomy" id="2946699"/>
    <lineage>
        <taxon>Bacteria</taxon>
        <taxon>Pseudomonadati</taxon>
        <taxon>Pseudomonadota</taxon>
        <taxon>Betaproteobacteria</taxon>
        <taxon>Neisseriales</taxon>
        <taxon>Neisseriaceae</taxon>
        <taxon>Snodgrassella</taxon>
    </lineage>
</organism>
<dbReference type="PANTHER" id="PTHR31756">
    <property type="entry name" value="PYRUVATE, PHOSPHATE DIKINASE REGULATORY PROTEIN 1, CHLOROPLASTIC"/>
    <property type="match status" value="1"/>
</dbReference>
<dbReference type="GO" id="GO:0043531">
    <property type="term" value="F:ADP binding"/>
    <property type="evidence" value="ECO:0007669"/>
    <property type="project" value="UniProtKB-UniRule"/>
</dbReference>
<sequence length="284" mass="32615">MAFFNFNRVNIMKSVRQVFFVSDRTGITAESMGLALLNQFDNIEFKCATYPFIDTETKAQEIVALINEAAKLCDARPLVFSSIVDESIRTLIKTSAGFHMSFYDAFIGELEDELATAANHSIGRTHGMHDTERYDKRMEAINFTLNHDDGITDRELQKADVILMGVSRSGKTPTCLYLALQYGIRAANYPLIPEDLESNQLPRMLQPFRQKLYGLTIEADRLHHIRSERRPDSRYASRDNCRREILIAEEMFRRFNIPYTNTTHMSIEELAASIILAAKLQRRF</sequence>
<dbReference type="EMBL" id="JFZV01000003">
    <property type="protein sequence ID" value="KDN15174.1"/>
    <property type="molecule type" value="Genomic_DNA"/>
</dbReference>
<comment type="function">
    <text evidence="5">Bifunctional serine/threonine kinase and phosphorylase involved in the regulation of the phosphoenolpyruvate synthase (PEPS) by catalyzing its phosphorylation/dephosphorylation.</text>
</comment>
<keyword evidence="3 5" id="KW-0547">Nucleotide-binding</keyword>
<dbReference type="EC" id="2.7.11.33" evidence="5"/>
<keyword evidence="1 5" id="KW-0723">Serine/threonine-protein kinase</keyword>